<evidence type="ECO:0000259" key="2">
    <source>
        <dbReference type="Pfam" id="PF17425"/>
    </source>
</evidence>
<gene>
    <name evidence="3" type="ORF">ERS852456_01927</name>
</gene>
<feature type="chain" id="PRO_5039276228" evidence="1">
    <location>
        <begin position="24"/>
        <end position="539"/>
    </location>
</feature>
<dbReference type="InterPro" id="IPR038477">
    <property type="entry name" value="ASST_N_sf"/>
</dbReference>
<dbReference type="PROSITE" id="PS51257">
    <property type="entry name" value="PROKAR_LIPOPROTEIN"/>
    <property type="match status" value="1"/>
</dbReference>
<dbReference type="InterPro" id="IPR053143">
    <property type="entry name" value="Arylsulfate_ST"/>
</dbReference>
<accession>A0A174D8Y1</accession>
<sequence length="539" mass="61390">MEMKKQKKIIGGMILVLAVTACASFFKSAAEEIAQEETSEIYQNEIKTIYTEAYQDEVETQIEEEKSSGAYTEDNMLIKENPYGTNTLSLYVYFTTQEPVSVSYNVSVPDLSIGDFSQTPEGEGRFDTEHEFQVMGLIPEECNTITFTLTKEDGSVEIYSYVHEMGELSGKEEIQLKQTEAAEGSETVLDGLYVVLGNDSDEEDFMYYYDNSGVLRGEIPLIGYRSHRLLFRDDCMYYSISESKIAAVNHLGKAEKIYDTGTYSLHHDYVFDDDGNLLVLATDTESDSVEDQIIQINTQTGEVSCVLDLGELFSDYKEECTENEDGELDWIHINTIQWIGDDAVLLSSRETSTILMIEDIYDTPQITYMIGEESFWEGTGYEELLLEKDESAGTFSNTGGQHSVTYVQDDSLNAGEYYLYLFNNNFGVSKSKPAYDWEQIEGIETSMKEGEESYYYKYKVNENNGTYSLIQSFKVPYSAYVSSAQEYKGNIIIDSGMQGIFGEYDASGNIIQEFEMELADEYIYRVYKYDFADFYFEKQ</sequence>
<dbReference type="AlphaFoldDB" id="A0A174D8Y1"/>
<dbReference type="Proteomes" id="UP000095787">
    <property type="component" value="Unassembled WGS sequence"/>
</dbReference>
<dbReference type="Pfam" id="PF05935">
    <property type="entry name" value="Arylsulfotrans"/>
    <property type="match status" value="1"/>
</dbReference>
<name>A0A174D8Y1_9FIRM</name>
<dbReference type="PANTHER" id="PTHR35340">
    <property type="entry name" value="PQQ ENZYME REPEAT PROTEIN-RELATED"/>
    <property type="match status" value="1"/>
</dbReference>
<dbReference type="RefSeq" id="WP_004845431.1">
    <property type="nucleotide sequence ID" value="NZ_AP028249.1"/>
</dbReference>
<proteinExistence type="predicted"/>
<dbReference type="InterPro" id="IPR035391">
    <property type="entry name" value="Arylsulfotran_N"/>
</dbReference>
<dbReference type="SUPFAM" id="SSF63829">
    <property type="entry name" value="Calcium-dependent phosphotriesterase"/>
    <property type="match status" value="1"/>
</dbReference>
<feature type="signal peptide" evidence="1">
    <location>
        <begin position="1"/>
        <end position="23"/>
    </location>
</feature>
<dbReference type="EMBL" id="CYZO01000025">
    <property type="protein sequence ID" value="CUO21677.1"/>
    <property type="molecule type" value="Genomic_DNA"/>
</dbReference>
<dbReference type="Gene3D" id="2.60.40.3100">
    <property type="entry name" value="Arylsulphate sulphotransferase monomer, N-terminal domain"/>
    <property type="match status" value="1"/>
</dbReference>
<reference evidence="3 4" key="1">
    <citation type="submission" date="2015-09" db="EMBL/GenBank/DDBJ databases">
        <authorList>
            <consortium name="Pathogen Informatics"/>
        </authorList>
    </citation>
    <scope>NUCLEOTIDE SEQUENCE [LARGE SCALE GENOMIC DNA]</scope>
    <source>
        <strain evidence="3 4">2789STDY5834841</strain>
    </source>
</reference>
<keyword evidence="1" id="KW-0732">Signal</keyword>
<dbReference type="GO" id="GO:0004062">
    <property type="term" value="F:aryl sulfotransferase activity"/>
    <property type="evidence" value="ECO:0007669"/>
    <property type="project" value="InterPro"/>
</dbReference>
<feature type="domain" description="Arylsulfotransferase N-terminal" evidence="2">
    <location>
        <begin position="78"/>
        <end position="165"/>
    </location>
</feature>
<evidence type="ECO:0000256" key="1">
    <source>
        <dbReference type="SAM" id="SignalP"/>
    </source>
</evidence>
<dbReference type="PANTHER" id="PTHR35340:SF5">
    <property type="entry name" value="ASST-DOMAIN-CONTAINING PROTEIN"/>
    <property type="match status" value="1"/>
</dbReference>
<keyword evidence="3" id="KW-0808">Transferase</keyword>
<evidence type="ECO:0000313" key="4">
    <source>
        <dbReference type="Proteomes" id="UP000095787"/>
    </source>
</evidence>
<dbReference type="InterPro" id="IPR010262">
    <property type="entry name" value="Arylsulfotransferase_bact"/>
</dbReference>
<protein>
    <submittedName>
        <fullName evidence="3">Arylsulfotransferase (ASST)</fullName>
    </submittedName>
</protein>
<organism evidence="3 4">
    <name type="scientific">[Ruminococcus] torques</name>
    <dbReference type="NCBI Taxonomy" id="33039"/>
    <lineage>
        <taxon>Bacteria</taxon>
        <taxon>Bacillati</taxon>
        <taxon>Bacillota</taxon>
        <taxon>Clostridia</taxon>
        <taxon>Lachnospirales</taxon>
        <taxon>Lachnospiraceae</taxon>
        <taxon>Mediterraneibacter</taxon>
    </lineage>
</organism>
<evidence type="ECO:0000313" key="3">
    <source>
        <dbReference type="EMBL" id="CUO21677.1"/>
    </source>
</evidence>
<dbReference type="Pfam" id="PF17425">
    <property type="entry name" value="Arylsulfotran_N"/>
    <property type="match status" value="1"/>
</dbReference>